<reference evidence="1 2" key="1">
    <citation type="journal article" date="2019" name="Sci. Rep.">
        <title>Orb-weaving spider Araneus ventricosus genome elucidates the spidroin gene catalogue.</title>
        <authorList>
            <person name="Kono N."/>
            <person name="Nakamura H."/>
            <person name="Ohtoshi R."/>
            <person name="Moran D.A.P."/>
            <person name="Shinohara A."/>
            <person name="Yoshida Y."/>
            <person name="Fujiwara M."/>
            <person name="Mori M."/>
            <person name="Tomita M."/>
            <person name="Arakawa K."/>
        </authorList>
    </citation>
    <scope>NUCLEOTIDE SEQUENCE [LARGE SCALE GENOMIC DNA]</scope>
</reference>
<dbReference type="EMBL" id="BGPR01005824">
    <property type="protein sequence ID" value="GBN13760.1"/>
    <property type="molecule type" value="Genomic_DNA"/>
</dbReference>
<proteinExistence type="predicted"/>
<dbReference type="AlphaFoldDB" id="A0A4Y2LHV8"/>
<accession>A0A4Y2LHV8</accession>
<name>A0A4Y2LHV8_ARAVE</name>
<organism evidence="1 2">
    <name type="scientific">Araneus ventricosus</name>
    <name type="common">Orbweaver spider</name>
    <name type="synonym">Epeira ventricosa</name>
    <dbReference type="NCBI Taxonomy" id="182803"/>
    <lineage>
        <taxon>Eukaryota</taxon>
        <taxon>Metazoa</taxon>
        <taxon>Ecdysozoa</taxon>
        <taxon>Arthropoda</taxon>
        <taxon>Chelicerata</taxon>
        <taxon>Arachnida</taxon>
        <taxon>Araneae</taxon>
        <taxon>Araneomorphae</taxon>
        <taxon>Entelegynae</taxon>
        <taxon>Araneoidea</taxon>
        <taxon>Araneidae</taxon>
        <taxon>Araneus</taxon>
    </lineage>
</organism>
<evidence type="ECO:0000313" key="1">
    <source>
        <dbReference type="EMBL" id="GBN13760.1"/>
    </source>
</evidence>
<comment type="caution">
    <text evidence="1">The sequence shown here is derived from an EMBL/GenBank/DDBJ whole genome shotgun (WGS) entry which is preliminary data.</text>
</comment>
<protein>
    <submittedName>
        <fullName evidence="1">Uncharacterized protein</fullName>
    </submittedName>
</protein>
<dbReference type="Proteomes" id="UP000499080">
    <property type="component" value="Unassembled WGS sequence"/>
</dbReference>
<keyword evidence="2" id="KW-1185">Reference proteome</keyword>
<evidence type="ECO:0000313" key="2">
    <source>
        <dbReference type="Proteomes" id="UP000499080"/>
    </source>
</evidence>
<sequence length="92" mass="10673">MTLYTRFPIDIIKDVKLYLEYIAENHHVFQNQTLPGALREYCHTEGDEQQDLHNKIADAIRSLQKVVCADSDLADMCSRSAESIVRHHFLIE</sequence>
<gene>
    <name evidence="1" type="ORF">AVEN_163296_1</name>
</gene>